<dbReference type="Gene3D" id="2.30.42.10">
    <property type="match status" value="1"/>
</dbReference>
<evidence type="ECO:0000313" key="14">
    <source>
        <dbReference type="Proteomes" id="UP001108240"/>
    </source>
</evidence>
<dbReference type="Gene3D" id="2.30.30.40">
    <property type="entry name" value="SH3 Domains"/>
    <property type="match status" value="1"/>
</dbReference>
<organism evidence="13 14">
    <name type="scientific">Cyprinus carpio carpio</name>
    <dbReference type="NCBI Taxonomy" id="630221"/>
    <lineage>
        <taxon>Eukaryota</taxon>
        <taxon>Metazoa</taxon>
        <taxon>Chordata</taxon>
        <taxon>Craniata</taxon>
        <taxon>Vertebrata</taxon>
        <taxon>Euteleostomi</taxon>
        <taxon>Actinopterygii</taxon>
        <taxon>Neopterygii</taxon>
        <taxon>Teleostei</taxon>
        <taxon>Ostariophysi</taxon>
        <taxon>Cypriniformes</taxon>
        <taxon>Cyprinidae</taxon>
        <taxon>Cyprininae</taxon>
        <taxon>Cyprinus</taxon>
    </lineage>
</organism>
<feature type="domain" description="PDZ" evidence="12">
    <location>
        <begin position="73"/>
        <end position="139"/>
    </location>
</feature>
<dbReference type="SMART" id="SM00072">
    <property type="entry name" value="GuKc"/>
    <property type="match status" value="1"/>
</dbReference>
<reference evidence="13" key="1">
    <citation type="submission" date="2025-08" db="UniProtKB">
        <authorList>
            <consortium name="Ensembl"/>
        </authorList>
    </citation>
    <scope>IDENTIFICATION</scope>
</reference>
<keyword evidence="14" id="KW-1185">Reference proteome</keyword>
<dbReference type="InterPro" id="IPR050716">
    <property type="entry name" value="MAGUK"/>
</dbReference>
<dbReference type="AlphaFoldDB" id="A0A9J7XA34"/>
<dbReference type="SUPFAM" id="SSF50044">
    <property type="entry name" value="SH3-domain"/>
    <property type="match status" value="1"/>
</dbReference>
<dbReference type="GeneTree" id="ENSGT00940000158744"/>
<feature type="domain" description="SH3" evidence="10">
    <location>
        <begin position="150"/>
        <end position="220"/>
    </location>
</feature>
<evidence type="ECO:0000256" key="4">
    <source>
        <dbReference type="ARBA" id="ARBA00022443"/>
    </source>
</evidence>
<dbReference type="PANTHER" id="PTHR23122">
    <property type="entry name" value="MEMBRANE-ASSOCIATED GUANYLATE KINASE MAGUK"/>
    <property type="match status" value="1"/>
</dbReference>
<dbReference type="InterPro" id="IPR001478">
    <property type="entry name" value="PDZ"/>
</dbReference>
<evidence type="ECO:0000259" key="12">
    <source>
        <dbReference type="PROSITE" id="PS50106"/>
    </source>
</evidence>
<dbReference type="SMART" id="SM00228">
    <property type="entry name" value="PDZ"/>
    <property type="match status" value="1"/>
</dbReference>
<dbReference type="InterPro" id="IPR035475">
    <property type="entry name" value="MPP1_SH3"/>
</dbReference>
<dbReference type="SMART" id="SM00326">
    <property type="entry name" value="SH3"/>
    <property type="match status" value="1"/>
</dbReference>
<keyword evidence="7" id="KW-0449">Lipoprotein</keyword>
<dbReference type="InterPro" id="IPR027417">
    <property type="entry name" value="P-loop_NTPase"/>
</dbReference>
<comment type="similarity">
    <text evidence="2">Belongs to the MAGUK family.</text>
</comment>
<sequence length="458" mass="51380">MTLNSNKNEPAVILERVNSARTALSDLYLEQLLQNKPKSDKAAMQAYDCKGQEVFSNGSAGHMNGKDSSRMREVAFEKNPSEPLGVTLKLNERQRCTVARILHGGMIHKQGSLHEGDEIAEINGKSVANQSVDQLQKILVGCVLICGHTLFSTYMRAQFDYDPAKDELIPCKEAGLKFQTGDIIQIINKKDPNWWQGKVDNSSTDFAGLLPSPELQEWRVASKSKATREAGQSCSLFGKKKKCKDKYLAKHSSIFDQLDVISYEEVVRLPAFNRKTLVLIGAPGVGRSHIKNSLLSKYPEKFAYPAPHTTRPQKKDEENGKEYYFISNDEMTKCIIGNELLEYGSYQGHMFGTKIETVHKIHEQGKIAVLDVEPQTLKVLRMAEFAPLVMFIAPTNTANQSEAVQNIQKESDSILSAYRHFFDEMLVNNDVDESVKGVEEAIERASSTPQWVPISWVY</sequence>
<evidence type="ECO:0000256" key="2">
    <source>
        <dbReference type="ARBA" id="ARBA00007014"/>
    </source>
</evidence>
<name>A0A9J7XA34_CYPCA</name>
<dbReference type="Gene3D" id="3.40.50.300">
    <property type="entry name" value="P-loop containing nucleotide triphosphate hydrolases"/>
    <property type="match status" value="1"/>
</dbReference>
<dbReference type="CDD" id="cd12080">
    <property type="entry name" value="SH3_MPP1"/>
    <property type="match status" value="1"/>
</dbReference>
<evidence type="ECO:0000259" key="10">
    <source>
        <dbReference type="PROSITE" id="PS50002"/>
    </source>
</evidence>
<dbReference type="Ensembl" id="ENSCCRT00000136864.1">
    <property type="protein sequence ID" value="ENSCCRP00000104239.1"/>
    <property type="gene ID" value="ENSCCRG00000075064.1"/>
</dbReference>
<reference evidence="13" key="2">
    <citation type="submission" date="2025-09" db="UniProtKB">
        <authorList>
            <consortium name="Ensembl"/>
        </authorList>
    </citation>
    <scope>IDENTIFICATION</scope>
</reference>
<keyword evidence="5" id="KW-0472">Membrane</keyword>
<accession>A0A9J7XA34</accession>
<evidence type="ECO:0000256" key="3">
    <source>
        <dbReference type="ARBA" id="ARBA00020455"/>
    </source>
</evidence>
<feature type="domain" description="Guanylate kinase-like" evidence="11">
    <location>
        <begin position="274"/>
        <end position="443"/>
    </location>
</feature>
<evidence type="ECO:0000256" key="9">
    <source>
        <dbReference type="PROSITE-ProRule" id="PRU00192"/>
    </source>
</evidence>
<dbReference type="PROSITE" id="PS50106">
    <property type="entry name" value="PDZ"/>
    <property type="match status" value="1"/>
</dbReference>
<dbReference type="InterPro" id="IPR020590">
    <property type="entry name" value="Guanylate_kinase_CS"/>
</dbReference>
<evidence type="ECO:0000313" key="13">
    <source>
        <dbReference type="Ensembl" id="ENSCCRP00000104239.1"/>
    </source>
</evidence>
<dbReference type="CDD" id="cd00071">
    <property type="entry name" value="GMPK"/>
    <property type="match status" value="1"/>
</dbReference>
<dbReference type="Proteomes" id="UP001108240">
    <property type="component" value="Unplaced"/>
</dbReference>
<evidence type="ECO:0000259" key="11">
    <source>
        <dbReference type="PROSITE" id="PS50052"/>
    </source>
</evidence>
<dbReference type="InterPro" id="IPR001452">
    <property type="entry name" value="SH3_domain"/>
</dbReference>
<evidence type="ECO:0000256" key="6">
    <source>
        <dbReference type="ARBA" id="ARBA00023139"/>
    </source>
</evidence>
<comment type="subcellular location">
    <subcellularLocation>
        <location evidence="1">Membrane</location>
    </subcellularLocation>
</comment>
<dbReference type="Pfam" id="PF07653">
    <property type="entry name" value="SH3_2"/>
    <property type="match status" value="1"/>
</dbReference>
<dbReference type="GO" id="GO:0016020">
    <property type="term" value="C:membrane"/>
    <property type="evidence" value="ECO:0007669"/>
    <property type="project" value="UniProtKB-SubCell"/>
</dbReference>
<proteinExistence type="inferred from homology"/>
<dbReference type="SUPFAM" id="SSF52540">
    <property type="entry name" value="P-loop containing nucleoside triphosphate hydrolases"/>
    <property type="match status" value="1"/>
</dbReference>
<dbReference type="PROSITE" id="PS50002">
    <property type="entry name" value="SH3"/>
    <property type="match status" value="1"/>
</dbReference>
<dbReference type="InterPro" id="IPR008144">
    <property type="entry name" value="Guanylate_kin-like_dom"/>
</dbReference>
<dbReference type="SUPFAM" id="SSF50156">
    <property type="entry name" value="PDZ domain-like"/>
    <property type="match status" value="1"/>
</dbReference>
<evidence type="ECO:0000256" key="7">
    <source>
        <dbReference type="ARBA" id="ARBA00023288"/>
    </source>
</evidence>
<dbReference type="Pfam" id="PF00625">
    <property type="entry name" value="Guanylate_kin"/>
    <property type="match status" value="1"/>
</dbReference>
<dbReference type="FunFam" id="3.30.63.10:FF:000002">
    <property type="entry name" value="Guanylate kinase 1"/>
    <property type="match status" value="1"/>
</dbReference>
<dbReference type="InterPro" id="IPR036028">
    <property type="entry name" value="SH3-like_dom_sf"/>
</dbReference>
<keyword evidence="4 9" id="KW-0728">SH3 domain</keyword>
<evidence type="ECO:0000256" key="8">
    <source>
        <dbReference type="ARBA" id="ARBA00031599"/>
    </source>
</evidence>
<evidence type="ECO:0000256" key="1">
    <source>
        <dbReference type="ARBA" id="ARBA00004370"/>
    </source>
</evidence>
<dbReference type="PROSITE" id="PS50052">
    <property type="entry name" value="GUANYLATE_KINASE_2"/>
    <property type="match status" value="1"/>
</dbReference>
<protein>
    <recommendedName>
        <fullName evidence="3">55 kDa erythrocyte membrane protein</fullName>
    </recommendedName>
    <alternativeName>
        <fullName evidence="8">Membrane protein, palmitoylated 1</fullName>
    </alternativeName>
</protein>
<dbReference type="PROSITE" id="PS00856">
    <property type="entry name" value="GUANYLATE_KINASE_1"/>
    <property type="match status" value="1"/>
</dbReference>
<dbReference type="InterPro" id="IPR036034">
    <property type="entry name" value="PDZ_sf"/>
</dbReference>
<keyword evidence="6" id="KW-0564">Palmitate</keyword>
<evidence type="ECO:0000256" key="5">
    <source>
        <dbReference type="ARBA" id="ARBA00023136"/>
    </source>
</evidence>
<dbReference type="Pfam" id="PF00595">
    <property type="entry name" value="PDZ"/>
    <property type="match status" value="1"/>
</dbReference>
<dbReference type="InterPro" id="IPR008145">
    <property type="entry name" value="GK/Ca_channel_bsu"/>
</dbReference>